<keyword evidence="3" id="KW-1185">Reference proteome</keyword>
<evidence type="ECO:0000313" key="2">
    <source>
        <dbReference type="EMBL" id="KAK0614369.1"/>
    </source>
</evidence>
<evidence type="ECO:0000313" key="3">
    <source>
        <dbReference type="Proteomes" id="UP001175000"/>
    </source>
</evidence>
<gene>
    <name evidence="2" type="ORF">B0T14DRAFT_570310</name>
</gene>
<feature type="transmembrane region" description="Helical" evidence="1">
    <location>
        <begin position="50"/>
        <end position="67"/>
    </location>
</feature>
<keyword evidence="1" id="KW-0812">Transmembrane</keyword>
<sequence>MALATRVIHAQSTSNAVYAELERIQDNRTALHSIIAPPWVSAPNMRGTSSILYSCLLTLFACIYTALHLNVPPRGAGATYVLLKKCLWGFAALITPELVLFYTSGQFFEAKNLAKYLRNEEKRQQLERQQVTNQQPISDKATVETTPVNPSIAATTTTTPIPVGDSTDKSEFEIKYGFFVSMGGLEIIGLAECSENPGGRGTVSAEGVATLARRNIDAVKISRSSIDDRSKADILQKGLVLLQITWMALQCIARKAYGLPITLLELHTMVHVVCAFSMYTFWLEKPLDVKSAEILDGSKFGDVALDERHFHQRGTNLPGLKLSWVLAGDIIRVSEGLSAVLTAGLSNPILITSTIFLPLVYGSVHLSAWDFEFPTPIEGLLWKISGIVIATTFPAWIVLGAVRAGTDACVRTLYKYTETSLALLGRALMYAVALCRIYIVVEAFVSLPAVPIGVYWTPAWIQMIPHV</sequence>
<evidence type="ECO:0000256" key="1">
    <source>
        <dbReference type="SAM" id="Phobius"/>
    </source>
</evidence>
<keyword evidence="1" id="KW-0472">Membrane</keyword>
<comment type="caution">
    <text evidence="2">The sequence shown here is derived from an EMBL/GenBank/DDBJ whole genome shotgun (WGS) entry which is preliminary data.</text>
</comment>
<protein>
    <submittedName>
        <fullName evidence="2">Uncharacterized protein</fullName>
    </submittedName>
</protein>
<dbReference type="Proteomes" id="UP001175000">
    <property type="component" value="Unassembled WGS sequence"/>
</dbReference>
<name>A0AA39WFD6_9PEZI</name>
<feature type="transmembrane region" description="Helical" evidence="1">
    <location>
        <begin position="87"/>
        <end position="108"/>
    </location>
</feature>
<proteinExistence type="predicted"/>
<feature type="transmembrane region" description="Helical" evidence="1">
    <location>
        <begin position="339"/>
        <end position="361"/>
    </location>
</feature>
<dbReference type="AlphaFoldDB" id="A0AA39WFD6"/>
<accession>A0AA39WFD6</accession>
<dbReference type="EMBL" id="JAULSU010000006">
    <property type="protein sequence ID" value="KAK0614369.1"/>
    <property type="molecule type" value="Genomic_DNA"/>
</dbReference>
<reference evidence="2" key="1">
    <citation type="submission" date="2023-06" db="EMBL/GenBank/DDBJ databases">
        <title>Genome-scale phylogeny and comparative genomics of the fungal order Sordariales.</title>
        <authorList>
            <consortium name="Lawrence Berkeley National Laboratory"/>
            <person name="Hensen N."/>
            <person name="Bonometti L."/>
            <person name="Westerberg I."/>
            <person name="Brannstrom I.O."/>
            <person name="Guillou S."/>
            <person name="Cros-Aarteil S."/>
            <person name="Calhoun S."/>
            <person name="Haridas S."/>
            <person name="Kuo A."/>
            <person name="Mondo S."/>
            <person name="Pangilinan J."/>
            <person name="Riley R."/>
            <person name="Labutti K."/>
            <person name="Andreopoulos B."/>
            <person name="Lipzen A."/>
            <person name="Chen C."/>
            <person name="Yanf M."/>
            <person name="Daum C."/>
            <person name="Ng V."/>
            <person name="Clum A."/>
            <person name="Steindorff A."/>
            <person name="Ohm R."/>
            <person name="Martin F."/>
            <person name="Silar P."/>
            <person name="Natvig D."/>
            <person name="Lalanne C."/>
            <person name="Gautier V."/>
            <person name="Ament-Velasquez S.L."/>
            <person name="Kruys A."/>
            <person name="Hutchinson M.I."/>
            <person name="Powell A.J."/>
            <person name="Barry K."/>
            <person name="Miller A.N."/>
            <person name="Grigoriev I.V."/>
            <person name="Debuchy R."/>
            <person name="Gladieux P."/>
            <person name="Thoren M.H."/>
            <person name="Johannesson H."/>
        </authorList>
    </citation>
    <scope>NUCLEOTIDE SEQUENCE</scope>
    <source>
        <strain evidence="2">CBS 606.72</strain>
    </source>
</reference>
<feature type="transmembrane region" description="Helical" evidence="1">
    <location>
        <begin position="423"/>
        <end position="441"/>
    </location>
</feature>
<keyword evidence="1" id="KW-1133">Transmembrane helix</keyword>
<feature type="transmembrane region" description="Helical" evidence="1">
    <location>
        <begin position="381"/>
        <end position="402"/>
    </location>
</feature>
<organism evidence="2 3">
    <name type="scientific">Immersiella caudata</name>
    <dbReference type="NCBI Taxonomy" id="314043"/>
    <lineage>
        <taxon>Eukaryota</taxon>
        <taxon>Fungi</taxon>
        <taxon>Dikarya</taxon>
        <taxon>Ascomycota</taxon>
        <taxon>Pezizomycotina</taxon>
        <taxon>Sordariomycetes</taxon>
        <taxon>Sordariomycetidae</taxon>
        <taxon>Sordariales</taxon>
        <taxon>Lasiosphaeriaceae</taxon>
        <taxon>Immersiella</taxon>
    </lineage>
</organism>
<dbReference type="PANTHER" id="PTHR35043">
    <property type="entry name" value="TRANSCRIPTION FACTOR DOMAIN-CONTAINING PROTEIN"/>
    <property type="match status" value="1"/>
</dbReference>
<dbReference type="PANTHER" id="PTHR35043:SF7">
    <property type="entry name" value="TRANSCRIPTION FACTOR DOMAIN-CONTAINING PROTEIN"/>
    <property type="match status" value="1"/>
</dbReference>